<reference evidence="3" key="1">
    <citation type="submission" date="2018-05" db="EMBL/GenBank/DDBJ databases">
        <authorList>
            <person name="Cea G.-C."/>
            <person name="William W."/>
        </authorList>
    </citation>
    <scope>NUCLEOTIDE SEQUENCE [LARGE SCALE GENOMIC DNA]</scope>
    <source>
        <strain evidence="3">DB21MT 5</strain>
    </source>
</reference>
<evidence type="ECO:0008006" key="4">
    <source>
        <dbReference type="Google" id="ProtNLM"/>
    </source>
</evidence>
<evidence type="ECO:0000256" key="1">
    <source>
        <dbReference type="SAM" id="SignalP"/>
    </source>
</evidence>
<dbReference type="RefSeq" id="WP_112712011.1">
    <property type="nucleotide sequence ID" value="NZ_LS483250.1"/>
</dbReference>
<dbReference type="PROSITE" id="PS51257">
    <property type="entry name" value="PROKAR_LIPOPROTEIN"/>
    <property type="match status" value="1"/>
</dbReference>
<feature type="signal peptide" evidence="1">
    <location>
        <begin position="1"/>
        <end position="21"/>
    </location>
</feature>
<keyword evidence="3" id="KW-1185">Reference proteome</keyword>
<dbReference type="KEGG" id="mya:MORIYA_0261"/>
<name>A0A330LJG5_9GAMM</name>
<sequence length="230" mass="24635">MKKLIVSVLAASLLSGCGSVALMTKTSELKAQPEMLIKTDGDFWGLGQKGSFDVVGKYTGKYDRSSSGSTWFNTITTTEGDMVAEITRTDNGKTWILVCSGGGTSINFGGLSFGGNNPYRCDISIDGKTVGEYEMKPSSAAISLDVAKYESGIVRINNEHLNVKSVHKSDDLFMTVEKPLGYVFEQGTQSIAAVQTNGLLSLQTLPDLTDDKQDLIVVGAIASALSWRPE</sequence>
<evidence type="ECO:0000313" key="2">
    <source>
        <dbReference type="EMBL" id="SQD76739.1"/>
    </source>
</evidence>
<evidence type="ECO:0000313" key="3">
    <source>
        <dbReference type="Proteomes" id="UP000250163"/>
    </source>
</evidence>
<dbReference type="OrthoDB" id="6397565at2"/>
<keyword evidence="1" id="KW-0732">Signal</keyword>
<proteinExistence type="predicted"/>
<accession>A0A330LJG5</accession>
<protein>
    <recommendedName>
        <fullName evidence="4">Lipoprotein</fullName>
    </recommendedName>
</protein>
<organism evidence="2 3">
    <name type="scientific">Moritella yayanosii</name>
    <dbReference type="NCBI Taxonomy" id="69539"/>
    <lineage>
        <taxon>Bacteria</taxon>
        <taxon>Pseudomonadati</taxon>
        <taxon>Pseudomonadota</taxon>
        <taxon>Gammaproteobacteria</taxon>
        <taxon>Alteromonadales</taxon>
        <taxon>Moritellaceae</taxon>
        <taxon>Moritella</taxon>
    </lineage>
</organism>
<feature type="chain" id="PRO_5016257310" description="Lipoprotein" evidence="1">
    <location>
        <begin position="22"/>
        <end position="230"/>
    </location>
</feature>
<dbReference type="Proteomes" id="UP000250163">
    <property type="component" value="Chromosome MORIYA"/>
</dbReference>
<dbReference type="AlphaFoldDB" id="A0A330LJG5"/>
<gene>
    <name evidence="2" type="ORF">MORIYA_0261</name>
</gene>
<dbReference type="EMBL" id="LS483250">
    <property type="protein sequence ID" value="SQD76739.1"/>
    <property type="molecule type" value="Genomic_DNA"/>
</dbReference>